<dbReference type="InterPro" id="IPR007688">
    <property type="entry name" value="Conjugal_tfr_TrbL/VirB6"/>
</dbReference>
<organism evidence="6 7">
    <name type="scientific">Paraburkholderia franconis</name>
    <dbReference type="NCBI Taxonomy" id="2654983"/>
    <lineage>
        <taxon>Bacteria</taxon>
        <taxon>Pseudomonadati</taxon>
        <taxon>Pseudomonadota</taxon>
        <taxon>Betaproteobacteria</taxon>
        <taxon>Burkholderiales</taxon>
        <taxon>Burkholderiaceae</taxon>
        <taxon>Paraburkholderia</taxon>
    </lineage>
</organism>
<protein>
    <submittedName>
        <fullName evidence="6">Conjugal transfer protein TrbL</fullName>
    </submittedName>
</protein>
<name>A0A7X1NDQ2_9BURK</name>
<sequence length="303" mass="32631">MAVGPVTTTIFSTMVSRFDQNVLTTVATGSARMISLISPLMATCFSIYVLLVLWSYWQGRNDEPINDFLVRMATWAFILVCGMNIQFYSDYVVPFFNGLGEQLASALTGQDNPVSGLDSLLSAYINACAQIYDRSHSFDVIGAVWVISVMIVFATPFMALAVAFVILAKFALGLLLALGPLFISTALFPPVRQFFWNWAGQCLNYSLLISLFAATTAIEINFANSIVPNGTTFPSMSQIVGIDVMGVVFFIIALNLPGLASALASGIGISAMTGRLGALARGAMAMGKVAGGARINRHRRNDF</sequence>
<feature type="transmembrane region" description="Helical" evidence="5">
    <location>
        <begin position="68"/>
        <end position="88"/>
    </location>
</feature>
<feature type="transmembrane region" description="Helical" evidence="5">
    <location>
        <begin position="33"/>
        <end position="56"/>
    </location>
</feature>
<keyword evidence="2 5" id="KW-0812">Transmembrane</keyword>
<dbReference type="AlphaFoldDB" id="A0A7X1NDQ2"/>
<reference evidence="6 7" key="1">
    <citation type="submission" date="2019-10" db="EMBL/GenBank/DDBJ databases">
        <title>Paraburkholderia sp. isolated from nodules of Mimosa pudica from Brazilian Atlantic Forest soils.</title>
        <authorList>
            <person name="Paulitsch F."/>
            <person name="Hungria M."/>
            <person name="Dall'Agnol R."/>
        </authorList>
    </citation>
    <scope>NUCLEOTIDE SEQUENCE [LARGE SCALE GENOMIC DNA]</scope>
    <source>
        <strain evidence="6 7">CNPSo 3157</strain>
    </source>
</reference>
<keyword evidence="7" id="KW-1185">Reference proteome</keyword>
<feature type="transmembrane region" description="Helical" evidence="5">
    <location>
        <begin position="203"/>
        <end position="223"/>
    </location>
</feature>
<evidence type="ECO:0000256" key="4">
    <source>
        <dbReference type="ARBA" id="ARBA00023136"/>
    </source>
</evidence>
<evidence type="ECO:0000313" key="7">
    <source>
        <dbReference type="Proteomes" id="UP000484381"/>
    </source>
</evidence>
<evidence type="ECO:0000256" key="5">
    <source>
        <dbReference type="SAM" id="Phobius"/>
    </source>
</evidence>
<feature type="transmembrane region" description="Helical" evidence="5">
    <location>
        <begin position="174"/>
        <end position="191"/>
    </location>
</feature>
<evidence type="ECO:0000256" key="3">
    <source>
        <dbReference type="ARBA" id="ARBA00022989"/>
    </source>
</evidence>
<dbReference type="GO" id="GO:0030255">
    <property type="term" value="P:protein secretion by the type IV secretion system"/>
    <property type="evidence" value="ECO:0007669"/>
    <property type="project" value="InterPro"/>
</dbReference>
<keyword evidence="4 5" id="KW-0472">Membrane</keyword>
<evidence type="ECO:0000313" key="6">
    <source>
        <dbReference type="EMBL" id="MPW20072.1"/>
    </source>
</evidence>
<comment type="caution">
    <text evidence="6">The sequence shown here is derived from an EMBL/GenBank/DDBJ whole genome shotgun (WGS) entry which is preliminary data.</text>
</comment>
<dbReference type="Proteomes" id="UP000484381">
    <property type="component" value="Unassembled WGS sequence"/>
</dbReference>
<evidence type="ECO:0000256" key="2">
    <source>
        <dbReference type="ARBA" id="ARBA00022692"/>
    </source>
</evidence>
<keyword evidence="3 5" id="KW-1133">Transmembrane helix</keyword>
<dbReference type="EMBL" id="WHNP01000025">
    <property type="protein sequence ID" value="MPW20072.1"/>
    <property type="molecule type" value="Genomic_DNA"/>
</dbReference>
<dbReference type="GO" id="GO:0016020">
    <property type="term" value="C:membrane"/>
    <property type="evidence" value="ECO:0007669"/>
    <property type="project" value="UniProtKB-SubCell"/>
</dbReference>
<feature type="transmembrane region" description="Helical" evidence="5">
    <location>
        <begin position="143"/>
        <end position="167"/>
    </location>
</feature>
<comment type="subcellular location">
    <subcellularLocation>
        <location evidence="1">Membrane</location>
        <topology evidence="1">Multi-pass membrane protein</topology>
    </subcellularLocation>
</comment>
<accession>A0A7X1NDQ2</accession>
<evidence type="ECO:0000256" key="1">
    <source>
        <dbReference type="ARBA" id="ARBA00004141"/>
    </source>
</evidence>
<dbReference type="Pfam" id="PF04610">
    <property type="entry name" value="TrbL"/>
    <property type="match status" value="1"/>
</dbReference>
<proteinExistence type="predicted"/>
<gene>
    <name evidence="6" type="ORF">GCT13_25060</name>
</gene>